<dbReference type="EMBL" id="JAPMUA010000007">
    <property type="protein sequence ID" value="MDG3587545.1"/>
    <property type="molecule type" value="Genomic_DNA"/>
</dbReference>
<comment type="caution">
    <text evidence="1">The sequence shown here is derived from an EMBL/GenBank/DDBJ whole genome shotgun (WGS) entry which is preliminary data.</text>
</comment>
<organism evidence="1 2">
    <name type="scientific">Galbibacter pacificus</name>
    <dbReference type="NCBI Taxonomy" id="2996052"/>
    <lineage>
        <taxon>Bacteria</taxon>
        <taxon>Pseudomonadati</taxon>
        <taxon>Bacteroidota</taxon>
        <taxon>Flavobacteriia</taxon>
        <taxon>Flavobacteriales</taxon>
        <taxon>Flavobacteriaceae</taxon>
        <taxon>Galbibacter</taxon>
    </lineage>
</organism>
<keyword evidence="1" id="KW-0378">Hydrolase</keyword>
<dbReference type="CDD" id="cd19608">
    <property type="entry name" value="GH113_mannanase-like"/>
    <property type="match status" value="1"/>
</dbReference>
<evidence type="ECO:0000313" key="2">
    <source>
        <dbReference type="Proteomes" id="UP001153642"/>
    </source>
</evidence>
<dbReference type="RefSeq" id="WP_277901223.1">
    <property type="nucleotide sequence ID" value="NZ_JAPMUA010000007.1"/>
</dbReference>
<dbReference type="PROSITE" id="PS51257">
    <property type="entry name" value="PROKAR_LIPOPROTEIN"/>
    <property type="match status" value="1"/>
</dbReference>
<proteinExistence type="predicted"/>
<dbReference type="SUPFAM" id="SSF51445">
    <property type="entry name" value="(Trans)glycosidases"/>
    <property type="match status" value="1"/>
</dbReference>
<dbReference type="InterPro" id="IPR017853">
    <property type="entry name" value="GH"/>
</dbReference>
<dbReference type="Gene3D" id="3.20.20.80">
    <property type="entry name" value="Glycosidases"/>
    <property type="match status" value="1"/>
</dbReference>
<dbReference type="Proteomes" id="UP001153642">
    <property type="component" value="Unassembled WGS sequence"/>
</dbReference>
<accession>A0ABT6FWC2</accession>
<dbReference type="Pfam" id="PF22612">
    <property type="entry name" value="GH113"/>
    <property type="match status" value="1"/>
</dbReference>
<keyword evidence="2" id="KW-1185">Reference proteome</keyword>
<evidence type="ECO:0000313" key="1">
    <source>
        <dbReference type="EMBL" id="MDG3587545.1"/>
    </source>
</evidence>
<dbReference type="InterPro" id="IPR055151">
    <property type="entry name" value="GH113"/>
</dbReference>
<gene>
    <name evidence="1" type="ORF">OSR52_16930</name>
</gene>
<protein>
    <submittedName>
        <fullName evidence="1">Glycoside hydrolase</fullName>
    </submittedName>
</protein>
<reference evidence="1" key="1">
    <citation type="submission" date="2022-11" db="EMBL/GenBank/DDBJ databases">
        <title>High-quality draft genome sequence of Galbibacter sp. strain CMA-7.</title>
        <authorList>
            <person name="Wei L."/>
            <person name="Dong C."/>
            <person name="Shao Z."/>
        </authorList>
    </citation>
    <scope>NUCLEOTIDE SEQUENCE</scope>
    <source>
        <strain evidence="1">CMA-7</strain>
    </source>
</reference>
<dbReference type="GO" id="GO:0016787">
    <property type="term" value="F:hydrolase activity"/>
    <property type="evidence" value="ECO:0007669"/>
    <property type="project" value="UniProtKB-KW"/>
</dbReference>
<name>A0ABT6FWC2_9FLAO</name>
<sequence length="338" mass="39395">MIKRLKFLLISAVLLIMGCKTDVVPIEKKIHGISLVASKDSLLLPEALKIKNIHANYVSLMPFAFLKNINHPEIVYNNDKQWFGETSAGIKQHKELLDSLHIKVLLKPQLWVWKGQFTGHIKMDGEAQWIALEEQYRNYILHFAKLAELLHIDVFCIGTELHEFVINRPEFFKKLIQQIRNLYHGKLTYAENWDVYQEVPFWGELDYIGIDAYFPVSNKKTPSLKTLKEGWKPYKQAMEEFAADIQKPIIFTEYGYRSIDFAGKEPWNHEPSNLPANYQAQNNCLMALYQTIWNEPWFAGGFLWKWFPKGAAHVSNQNRFTIQNKPAQELVKNSMVPK</sequence>